<keyword evidence="2 5" id="KW-0479">Metal-binding</keyword>
<gene>
    <name evidence="7" type="ORF">V3C41_11955</name>
</gene>
<comment type="cofactor">
    <cofactor evidence="1 5">
        <name>Zn(2+)</name>
        <dbReference type="ChEBI" id="CHEBI:29105"/>
    </cofactor>
</comment>
<dbReference type="Gene3D" id="3.40.50.720">
    <property type="entry name" value="NAD(P)-binding Rossmann-like Domain"/>
    <property type="match status" value="1"/>
</dbReference>
<dbReference type="PROSITE" id="PS00059">
    <property type="entry name" value="ADH_ZINC"/>
    <property type="match status" value="1"/>
</dbReference>
<sequence>MLSAITVAKETISFQDSPDPTVEPGHALVRVHNVTLCGTDLHIWEDDYPTELPLIQGHEFSGIVETLGPEVPCDAGVTGRATATGPAFSIGDRVAVNPIIYCGECRPCRTGRYNVCQNVGCLGCYSNGAFTELISVPVEKLCPVPDDLPLDIAAMGETASIAMQAVNRGRPEPGETALVLGSGPIGLLATLYLTELGVNVICADTEQHRLDLAVEFGAADTLLVAPGTDFPDEHQTHRLDTLTDGYGPQVVIEATGVPSSLENAIRLVASAGRIVQVGISPRLANVSMKDIPYKELDLLGSRMSLNLIPEGLALLARHPGQARTLMTHRFAFSDLEKAYRLMQGRTEKIGKVLIQMPAGGTA</sequence>
<dbReference type="InterPro" id="IPR011032">
    <property type="entry name" value="GroES-like_sf"/>
</dbReference>
<dbReference type="EMBL" id="JBBMFV010000004">
    <property type="protein sequence ID" value="MEO3941784.1"/>
    <property type="molecule type" value="Genomic_DNA"/>
</dbReference>
<evidence type="ECO:0000256" key="4">
    <source>
        <dbReference type="ARBA" id="ARBA00023002"/>
    </source>
</evidence>
<dbReference type="RefSeq" id="WP_347782649.1">
    <property type="nucleotide sequence ID" value="NZ_JBBMFV010000004.1"/>
</dbReference>
<evidence type="ECO:0000256" key="1">
    <source>
        <dbReference type="ARBA" id="ARBA00001947"/>
    </source>
</evidence>
<proteinExistence type="inferred from homology"/>
<evidence type="ECO:0000313" key="7">
    <source>
        <dbReference type="EMBL" id="MEO3941784.1"/>
    </source>
</evidence>
<dbReference type="PANTHER" id="PTHR43401">
    <property type="entry name" value="L-THREONINE 3-DEHYDROGENASE"/>
    <property type="match status" value="1"/>
</dbReference>
<comment type="similarity">
    <text evidence="5">Belongs to the zinc-containing alcohol dehydrogenase family.</text>
</comment>
<evidence type="ECO:0000256" key="2">
    <source>
        <dbReference type="ARBA" id="ARBA00022723"/>
    </source>
</evidence>
<dbReference type="InterPro" id="IPR036291">
    <property type="entry name" value="NAD(P)-bd_dom_sf"/>
</dbReference>
<keyword evidence="3 5" id="KW-0862">Zinc</keyword>
<dbReference type="Pfam" id="PF00107">
    <property type="entry name" value="ADH_zinc_N"/>
    <property type="match status" value="1"/>
</dbReference>
<name>A0ABV0GTH5_PAENI</name>
<accession>A0ABV0GTH5</accession>
<feature type="domain" description="Enoyl reductase (ER)" evidence="6">
    <location>
        <begin position="8"/>
        <end position="354"/>
    </location>
</feature>
<reference evidence="7 8" key="1">
    <citation type="journal article" date="2024" name="Appl. Microbiol. Biotechnol.">
        <title>Biosynthetic gene clusters with biotechnological applications in novel Antarctic isolates from Actinomycetota.</title>
        <authorList>
            <person name="Bruna P."/>
            <person name="Nunez-Montero K."/>
            <person name="Contreras M.J."/>
            <person name="Leal K."/>
            <person name="Garcia M."/>
            <person name="Abanto M."/>
            <person name="Barrientos L."/>
        </authorList>
    </citation>
    <scope>NUCLEOTIDE SEQUENCE [LARGE SCALE GENOMIC DNA]</scope>
    <source>
        <strain evidence="7 8">Se16.17</strain>
    </source>
</reference>
<dbReference type="InterPro" id="IPR050129">
    <property type="entry name" value="Zn_alcohol_dh"/>
</dbReference>
<dbReference type="InterPro" id="IPR020843">
    <property type="entry name" value="ER"/>
</dbReference>
<dbReference type="PANTHER" id="PTHR43401:SF2">
    <property type="entry name" value="L-THREONINE 3-DEHYDROGENASE"/>
    <property type="match status" value="1"/>
</dbReference>
<organism evidence="7 8">
    <name type="scientific">Paenarthrobacter nicotinovorans</name>
    <name type="common">Arthrobacter nicotinovorans</name>
    <dbReference type="NCBI Taxonomy" id="29320"/>
    <lineage>
        <taxon>Bacteria</taxon>
        <taxon>Bacillati</taxon>
        <taxon>Actinomycetota</taxon>
        <taxon>Actinomycetes</taxon>
        <taxon>Micrococcales</taxon>
        <taxon>Micrococcaceae</taxon>
        <taxon>Paenarthrobacter</taxon>
    </lineage>
</organism>
<dbReference type="InterPro" id="IPR013149">
    <property type="entry name" value="ADH-like_C"/>
</dbReference>
<evidence type="ECO:0000313" key="8">
    <source>
        <dbReference type="Proteomes" id="UP001448614"/>
    </source>
</evidence>
<keyword evidence="4" id="KW-0560">Oxidoreductase</keyword>
<evidence type="ECO:0000256" key="3">
    <source>
        <dbReference type="ARBA" id="ARBA00022833"/>
    </source>
</evidence>
<dbReference type="InterPro" id="IPR013154">
    <property type="entry name" value="ADH-like_N"/>
</dbReference>
<dbReference type="InterPro" id="IPR002328">
    <property type="entry name" value="ADH_Zn_CS"/>
</dbReference>
<dbReference type="SUPFAM" id="SSF50129">
    <property type="entry name" value="GroES-like"/>
    <property type="match status" value="1"/>
</dbReference>
<dbReference type="SMART" id="SM00829">
    <property type="entry name" value="PKS_ER"/>
    <property type="match status" value="1"/>
</dbReference>
<dbReference type="Pfam" id="PF08240">
    <property type="entry name" value="ADH_N"/>
    <property type="match status" value="1"/>
</dbReference>
<evidence type="ECO:0000256" key="5">
    <source>
        <dbReference type="RuleBase" id="RU361277"/>
    </source>
</evidence>
<evidence type="ECO:0000259" key="6">
    <source>
        <dbReference type="SMART" id="SM00829"/>
    </source>
</evidence>
<dbReference type="Proteomes" id="UP001448614">
    <property type="component" value="Unassembled WGS sequence"/>
</dbReference>
<dbReference type="Gene3D" id="3.90.180.10">
    <property type="entry name" value="Medium-chain alcohol dehydrogenases, catalytic domain"/>
    <property type="match status" value="1"/>
</dbReference>
<comment type="caution">
    <text evidence="7">The sequence shown here is derived from an EMBL/GenBank/DDBJ whole genome shotgun (WGS) entry which is preliminary data.</text>
</comment>
<keyword evidence="8" id="KW-1185">Reference proteome</keyword>
<protein>
    <submittedName>
        <fullName evidence="7">Alcohol dehydrogenase catalytic domain-containing protein</fullName>
    </submittedName>
</protein>
<dbReference type="SUPFAM" id="SSF51735">
    <property type="entry name" value="NAD(P)-binding Rossmann-fold domains"/>
    <property type="match status" value="1"/>
</dbReference>